<comment type="caution">
    <text evidence="2">The sequence shown here is derived from an EMBL/GenBank/DDBJ whole genome shotgun (WGS) entry which is preliminary data.</text>
</comment>
<dbReference type="EMBL" id="JAVFWL010000003">
    <property type="protein sequence ID" value="KAK6744231.1"/>
    <property type="molecule type" value="Genomic_DNA"/>
</dbReference>
<feature type="transmembrane region" description="Helical" evidence="1">
    <location>
        <begin position="183"/>
        <end position="204"/>
    </location>
</feature>
<evidence type="ECO:0000313" key="2">
    <source>
        <dbReference type="EMBL" id="KAK6744231.1"/>
    </source>
</evidence>
<keyword evidence="1" id="KW-0812">Transmembrane</keyword>
<dbReference type="SUPFAM" id="SSF81321">
    <property type="entry name" value="Family A G protein-coupled receptor-like"/>
    <property type="match status" value="1"/>
</dbReference>
<sequence length="297" mass="33813">MPSDIDVERQSTSFVGVRENYTVVICVVYLLIGTTSILSNIFNIYVFGRKKSLRRKHVVFLFLEAAEIVNGFAYIVTGAGRLVSTANGHLRSQITVEECFFTKPWPVILLVGTQLPALIVIFASIERTIAVHQPSRYYRTWNYRYKLKRLFLVIVVQMGYNRVNSSSLRRWQVFKKESNLRVLMMTSLMCVVFMSIPALTSILIRWNFVESSDIVLGISIVPPGMISIGTTIVNCVFHNEYRAHVLRIFCPSNDEKSTVRNIGTGEVFPENEPTHANPLILVKDARLEFTIDNDVLL</sequence>
<feature type="transmembrane region" description="Helical" evidence="1">
    <location>
        <begin position="20"/>
        <end position="46"/>
    </location>
</feature>
<evidence type="ECO:0000256" key="1">
    <source>
        <dbReference type="SAM" id="Phobius"/>
    </source>
</evidence>
<dbReference type="InterPro" id="IPR019420">
    <property type="entry name" value="7TM_GPCR_serpentine_rcpt_Srbc"/>
</dbReference>
<feature type="transmembrane region" description="Helical" evidence="1">
    <location>
        <begin position="58"/>
        <end position="76"/>
    </location>
</feature>
<evidence type="ECO:0008006" key="4">
    <source>
        <dbReference type="Google" id="ProtNLM"/>
    </source>
</evidence>
<evidence type="ECO:0000313" key="3">
    <source>
        <dbReference type="Proteomes" id="UP001303046"/>
    </source>
</evidence>
<feature type="transmembrane region" description="Helical" evidence="1">
    <location>
        <begin position="105"/>
        <end position="125"/>
    </location>
</feature>
<proteinExistence type="predicted"/>
<organism evidence="2 3">
    <name type="scientific">Necator americanus</name>
    <name type="common">Human hookworm</name>
    <dbReference type="NCBI Taxonomy" id="51031"/>
    <lineage>
        <taxon>Eukaryota</taxon>
        <taxon>Metazoa</taxon>
        <taxon>Ecdysozoa</taxon>
        <taxon>Nematoda</taxon>
        <taxon>Chromadorea</taxon>
        <taxon>Rhabditida</taxon>
        <taxon>Rhabditina</taxon>
        <taxon>Rhabditomorpha</taxon>
        <taxon>Strongyloidea</taxon>
        <taxon>Ancylostomatidae</taxon>
        <taxon>Bunostominae</taxon>
        <taxon>Necator</taxon>
    </lineage>
</organism>
<dbReference type="Gene3D" id="1.20.1070.10">
    <property type="entry name" value="Rhodopsin 7-helix transmembrane proteins"/>
    <property type="match status" value="1"/>
</dbReference>
<keyword evidence="1" id="KW-0472">Membrane</keyword>
<keyword evidence="3" id="KW-1185">Reference proteome</keyword>
<accession>A0ABR1D113</accession>
<gene>
    <name evidence="2" type="primary">Necator_chrIII.g11892</name>
    <name evidence="2" type="ORF">RB195_011126</name>
</gene>
<name>A0ABR1D113_NECAM</name>
<dbReference type="Pfam" id="PF10316">
    <property type="entry name" value="7TM_GPCR_Srbc"/>
    <property type="match status" value="1"/>
</dbReference>
<keyword evidence="1" id="KW-1133">Transmembrane helix</keyword>
<protein>
    <recommendedName>
        <fullName evidence="4">G-protein coupled receptors family 1 profile domain-containing protein</fullName>
    </recommendedName>
</protein>
<reference evidence="2 3" key="1">
    <citation type="submission" date="2023-08" db="EMBL/GenBank/DDBJ databases">
        <title>A Necator americanus chromosomal reference genome.</title>
        <authorList>
            <person name="Ilik V."/>
            <person name="Petrzelkova K.J."/>
            <person name="Pardy F."/>
            <person name="Fuh T."/>
            <person name="Niatou-Singa F.S."/>
            <person name="Gouil Q."/>
            <person name="Baker L."/>
            <person name="Ritchie M.E."/>
            <person name="Jex A.R."/>
            <person name="Gazzola D."/>
            <person name="Li H."/>
            <person name="Toshio Fujiwara R."/>
            <person name="Zhan B."/>
            <person name="Aroian R.V."/>
            <person name="Pafco B."/>
            <person name="Schwarz E.M."/>
        </authorList>
    </citation>
    <scope>NUCLEOTIDE SEQUENCE [LARGE SCALE GENOMIC DNA]</scope>
    <source>
        <strain evidence="2 3">Aroian</strain>
        <tissue evidence="2">Whole animal</tissue>
    </source>
</reference>
<dbReference type="Proteomes" id="UP001303046">
    <property type="component" value="Unassembled WGS sequence"/>
</dbReference>